<evidence type="ECO:0000313" key="2">
    <source>
        <dbReference type="Proteomes" id="UP000017836"/>
    </source>
</evidence>
<gene>
    <name evidence="1" type="ORF">AMTR_s00052p00082960</name>
</gene>
<proteinExistence type="predicted"/>
<dbReference type="Gramene" id="ERN16376">
    <property type="protein sequence ID" value="ERN16376"/>
    <property type="gene ID" value="AMTR_s00052p00082960"/>
</dbReference>
<keyword evidence="2" id="KW-1185">Reference proteome</keyword>
<dbReference type="EMBL" id="KI392446">
    <property type="protein sequence ID" value="ERN16376.1"/>
    <property type="molecule type" value="Genomic_DNA"/>
</dbReference>
<dbReference type="HOGENOM" id="CLU_1770557_0_0_1"/>
<dbReference type="AlphaFoldDB" id="U5CSY7"/>
<organism evidence="1 2">
    <name type="scientific">Amborella trichopoda</name>
    <dbReference type="NCBI Taxonomy" id="13333"/>
    <lineage>
        <taxon>Eukaryota</taxon>
        <taxon>Viridiplantae</taxon>
        <taxon>Streptophyta</taxon>
        <taxon>Embryophyta</taxon>
        <taxon>Tracheophyta</taxon>
        <taxon>Spermatophyta</taxon>
        <taxon>Magnoliopsida</taxon>
        <taxon>Amborellales</taxon>
        <taxon>Amborellaceae</taxon>
        <taxon>Amborella</taxon>
    </lineage>
</organism>
<protein>
    <submittedName>
        <fullName evidence="1">Uncharacterized protein</fullName>
    </submittedName>
</protein>
<sequence length="147" mass="16582">MNPSFSPFTERRSKSLFRSLFRKLHLPRFLSCGSRKKHRYASFPVVHTRNTAASLLVQATKATAASFLVQATTSPVIFLAKLSFLLNFALKIPSQAIFPPKLSLLLKNLLKILASTIIRAKPTFPLKNLPKIYAPAIFPVELIWFKN</sequence>
<reference evidence="2" key="1">
    <citation type="journal article" date="2013" name="Science">
        <title>The Amborella genome and the evolution of flowering plants.</title>
        <authorList>
            <consortium name="Amborella Genome Project"/>
        </authorList>
    </citation>
    <scope>NUCLEOTIDE SEQUENCE [LARGE SCALE GENOMIC DNA]</scope>
</reference>
<name>U5CSY7_AMBTC</name>
<accession>U5CSY7</accession>
<dbReference type="Proteomes" id="UP000017836">
    <property type="component" value="Unassembled WGS sequence"/>
</dbReference>
<evidence type="ECO:0000313" key="1">
    <source>
        <dbReference type="EMBL" id="ERN16376.1"/>
    </source>
</evidence>